<evidence type="ECO:0000313" key="2">
    <source>
        <dbReference type="EMBL" id="KAL1551163.1"/>
    </source>
</evidence>
<reference evidence="2 3" key="1">
    <citation type="submission" date="2024-06" db="EMBL/GenBank/DDBJ databases">
        <title>A chromosome level genome sequence of Diviner's sage (Salvia divinorum).</title>
        <authorList>
            <person name="Ford S.A."/>
            <person name="Ro D.-K."/>
            <person name="Ness R.W."/>
            <person name="Phillips M.A."/>
        </authorList>
    </citation>
    <scope>NUCLEOTIDE SEQUENCE [LARGE SCALE GENOMIC DNA]</scope>
    <source>
        <strain evidence="2">SAF-2024a</strain>
        <tissue evidence="2">Leaf</tissue>
    </source>
</reference>
<dbReference type="Proteomes" id="UP001567538">
    <property type="component" value="Unassembled WGS sequence"/>
</dbReference>
<dbReference type="AlphaFoldDB" id="A0ABD1H6V2"/>
<dbReference type="EMBL" id="JBEAFC010000007">
    <property type="protein sequence ID" value="KAL1551163.1"/>
    <property type="molecule type" value="Genomic_DNA"/>
</dbReference>
<name>A0ABD1H6V2_SALDI</name>
<organism evidence="2 3">
    <name type="scientific">Salvia divinorum</name>
    <name type="common">Maria pastora</name>
    <name type="synonym">Diviner's sage</name>
    <dbReference type="NCBI Taxonomy" id="28513"/>
    <lineage>
        <taxon>Eukaryota</taxon>
        <taxon>Viridiplantae</taxon>
        <taxon>Streptophyta</taxon>
        <taxon>Embryophyta</taxon>
        <taxon>Tracheophyta</taxon>
        <taxon>Spermatophyta</taxon>
        <taxon>Magnoliopsida</taxon>
        <taxon>eudicotyledons</taxon>
        <taxon>Gunneridae</taxon>
        <taxon>Pentapetalae</taxon>
        <taxon>asterids</taxon>
        <taxon>lamiids</taxon>
        <taxon>Lamiales</taxon>
        <taxon>Lamiaceae</taxon>
        <taxon>Nepetoideae</taxon>
        <taxon>Mentheae</taxon>
        <taxon>Salviinae</taxon>
        <taxon>Salvia</taxon>
        <taxon>Salvia subgen. Calosphace</taxon>
    </lineage>
</organism>
<evidence type="ECO:0000313" key="3">
    <source>
        <dbReference type="Proteomes" id="UP001567538"/>
    </source>
</evidence>
<sequence>MGSFEPEFPGFQILTPRDEVMSPLSRLQRRAPRPLQLKPSTMKPNAGGKEAAASSSTAAAVSSYFSSKDPIPLLSPLVLPSMIEPQPIQQETMAKSH</sequence>
<accession>A0ABD1H6V2</accession>
<protein>
    <submittedName>
        <fullName evidence="2">Uncharacterized protein</fullName>
    </submittedName>
</protein>
<proteinExistence type="predicted"/>
<keyword evidence="3" id="KW-1185">Reference proteome</keyword>
<gene>
    <name evidence="2" type="ORF">AAHA92_19041</name>
</gene>
<comment type="caution">
    <text evidence="2">The sequence shown here is derived from an EMBL/GenBank/DDBJ whole genome shotgun (WGS) entry which is preliminary data.</text>
</comment>
<feature type="region of interest" description="Disordered" evidence="1">
    <location>
        <begin position="1"/>
        <end position="59"/>
    </location>
</feature>
<evidence type="ECO:0000256" key="1">
    <source>
        <dbReference type="SAM" id="MobiDB-lite"/>
    </source>
</evidence>